<proteinExistence type="predicted"/>
<organism evidence="1">
    <name type="scientific">viral metagenome</name>
    <dbReference type="NCBI Taxonomy" id="1070528"/>
    <lineage>
        <taxon>unclassified sequences</taxon>
        <taxon>metagenomes</taxon>
        <taxon>organismal metagenomes</taxon>
    </lineage>
</organism>
<dbReference type="AlphaFoldDB" id="A0A6C0BZE9"/>
<sequence length="214" mass="23516">MWDKADSLQDHEWHKCISALAVDDFPPNVKEAAKHAIVAARRFNEIYIGGDDTECMLQILAASEDHGESPDTDILGSVLLPFEEVKIAYTTRGSLVYAMVCSFWLWSSSSPALLLSDGIYHRLTCKVEGREWTAGSLCPMHLKTLQQSQDAALQDPDATLAIYVPGISSPPLCKSLEVSRAAIYRGAEQDEVSSDNELPARTKSIADFREVSGL</sequence>
<reference evidence="1" key="1">
    <citation type="journal article" date="2020" name="Nature">
        <title>Giant virus diversity and host interactions through global metagenomics.</title>
        <authorList>
            <person name="Schulz F."/>
            <person name="Roux S."/>
            <person name="Paez-Espino D."/>
            <person name="Jungbluth S."/>
            <person name="Walsh D.A."/>
            <person name="Denef V.J."/>
            <person name="McMahon K.D."/>
            <person name="Konstantinidis K.T."/>
            <person name="Eloe-Fadrosh E.A."/>
            <person name="Kyrpides N.C."/>
            <person name="Woyke T."/>
        </authorList>
    </citation>
    <scope>NUCLEOTIDE SEQUENCE</scope>
    <source>
        <strain evidence="1">GVMAG-M-3300020182-33</strain>
    </source>
</reference>
<evidence type="ECO:0000313" key="1">
    <source>
        <dbReference type="EMBL" id="QHS97785.1"/>
    </source>
</evidence>
<accession>A0A6C0BZE9</accession>
<name>A0A6C0BZE9_9ZZZZ</name>
<protein>
    <submittedName>
        <fullName evidence="1">Uncharacterized protein</fullName>
    </submittedName>
</protein>
<dbReference type="EMBL" id="MN739304">
    <property type="protein sequence ID" value="QHS97785.1"/>
    <property type="molecule type" value="Genomic_DNA"/>
</dbReference>